<sequence length="250" mass="26715">MALSRRISVVPLVLCLLLGGCAEQRDGDTMARSLAAAEAKRLDDDLTRDRVRDAEWLAAIHVPETVEGTNSTIRREPLAWSGSTGVNEQAVIDVRIVVTVAEDYGATFGDLGNSAGQATRCYRYRLELQRHTPYQEIICPSVATLPVPSVGPIPALPPDARDRLSVALRTATPGTLAGVVRAAFPAKHITVDTVTHKGVLVAAVGVPAERECLLLIRTSSGAVESPGYDPTWLQPGETGCRTGLYVSPPR</sequence>
<evidence type="ECO:0000313" key="2">
    <source>
        <dbReference type="Proteomes" id="UP000631791"/>
    </source>
</evidence>
<dbReference type="EMBL" id="JADOTY010000001">
    <property type="protein sequence ID" value="MBG6104025.1"/>
    <property type="molecule type" value="Genomic_DNA"/>
</dbReference>
<dbReference type="Proteomes" id="UP000631791">
    <property type="component" value="Unassembled WGS sequence"/>
</dbReference>
<organism evidence="1 2">
    <name type="scientific">Micromonospora vinacea</name>
    <dbReference type="NCBI Taxonomy" id="709878"/>
    <lineage>
        <taxon>Bacteria</taxon>
        <taxon>Bacillati</taxon>
        <taxon>Actinomycetota</taxon>
        <taxon>Actinomycetes</taxon>
        <taxon>Micromonosporales</taxon>
        <taxon>Micromonosporaceae</taxon>
        <taxon>Micromonospora</taxon>
    </lineage>
</organism>
<accession>A0ABS0K628</accession>
<keyword evidence="2" id="KW-1185">Reference proteome</keyword>
<evidence type="ECO:0008006" key="3">
    <source>
        <dbReference type="Google" id="ProtNLM"/>
    </source>
</evidence>
<reference evidence="1 2" key="1">
    <citation type="submission" date="2020-11" db="EMBL/GenBank/DDBJ databases">
        <title>Sequencing the genomes of 1000 actinobacteria strains.</title>
        <authorList>
            <person name="Klenk H.-P."/>
        </authorList>
    </citation>
    <scope>NUCLEOTIDE SEQUENCE [LARGE SCALE GENOMIC DNA]</scope>
    <source>
        <strain evidence="1 2">DSM 101695</strain>
    </source>
</reference>
<proteinExistence type="predicted"/>
<comment type="caution">
    <text evidence="1">The sequence shown here is derived from an EMBL/GenBank/DDBJ whole genome shotgun (WGS) entry which is preliminary data.</text>
</comment>
<dbReference type="PROSITE" id="PS51257">
    <property type="entry name" value="PROKAR_LIPOPROTEIN"/>
    <property type="match status" value="1"/>
</dbReference>
<gene>
    <name evidence="1" type="ORF">IW249_004439</name>
</gene>
<evidence type="ECO:0000313" key="1">
    <source>
        <dbReference type="EMBL" id="MBG6104025.1"/>
    </source>
</evidence>
<protein>
    <recommendedName>
        <fullName evidence="3">Lipoprotein</fullName>
    </recommendedName>
</protein>
<name>A0ABS0K628_9ACTN</name>
<dbReference type="RefSeq" id="WP_231392617.1">
    <property type="nucleotide sequence ID" value="NZ_JADOTY010000001.1"/>
</dbReference>